<comment type="caution">
    <text evidence="2">The sequence shown here is derived from an EMBL/GenBank/DDBJ whole genome shotgun (WGS) entry which is preliminary data.</text>
</comment>
<evidence type="ECO:0000256" key="1">
    <source>
        <dbReference type="ARBA" id="ARBA00044755"/>
    </source>
</evidence>
<protein>
    <recommendedName>
        <fullName evidence="4">Cell shape determination protein CcmA</fullName>
    </recommendedName>
</protein>
<proteinExistence type="inferred from homology"/>
<dbReference type="PANTHER" id="PTHR35024:SF4">
    <property type="entry name" value="POLYMER-FORMING CYTOSKELETAL PROTEIN"/>
    <property type="match status" value="1"/>
</dbReference>
<dbReference type="PANTHER" id="PTHR35024">
    <property type="entry name" value="HYPOTHETICAL CYTOSOLIC PROTEIN"/>
    <property type="match status" value="1"/>
</dbReference>
<organism evidence="2 3">
    <name type="scientific">Candidatus Falkowbacteria bacterium RBG_13_39_14</name>
    <dbReference type="NCBI Taxonomy" id="1797985"/>
    <lineage>
        <taxon>Bacteria</taxon>
        <taxon>Candidatus Falkowiibacteriota</taxon>
    </lineage>
</organism>
<comment type="similarity">
    <text evidence="1">Belongs to the bactofilin family.</text>
</comment>
<dbReference type="InterPro" id="IPR007607">
    <property type="entry name" value="BacA/B"/>
</dbReference>
<name>A0A1F5S794_9BACT</name>
<reference evidence="2 3" key="1">
    <citation type="journal article" date="2016" name="Nat. Commun.">
        <title>Thousands of microbial genomes shed light on interconnected biogeochemical processes in an aquifer system.</title>
        <authorList>
            <person name="Anantharaman K."/>
            <person name="Brown C.T."/>
            <person name="Hug L.A."/>
            <person name="Sharon I."/>
            <person name="Castelle C.J."/>
            <person name="Probst A.J."/>
            <person name="Thomas B.C."/>
            <person name="Singh A."/>
            <person name="Wilkins M.J."/>
            <person name="Karaoz U."/>
            <person name="Brodie E.L."/>
            <person name="Williams K.H."/>
            <person name="Hubbard S.S."/>
            <person name="Banfield J.F."/>
        </authorList>
    </citation>
    <scope>NUCLEOTIDE SEQUENCE [LARGE SCALE GENOMIC DNA]</scope>
</reference>
<evidence type="ECO:0000313" key="2">
    <source>
        <dbReference type="EMBL" id="OGF22496.1"/>
    </source>
</evidence>
<gene>
    <name evidence="2" type="ORF">A2Y83_05515</name>
</gene>
<dbReference type="Pfam" id="PF04519">
    <property type="entry name" value="Bactofilin"/>
    <property type="match status" value="1"/>
</dbReference>
<evidence type="ECO:0000313" key="3">
    <source>
        <dbReference type="Proteomes" id="UP000178323"/>
    </source>
</evidence>
<dbReference type="EMBL" id="MFFS01000024">
    <property type="protein sequence ID" value="OGF22496.1"/>
    <property type="molecule type" value="Genomic_DNA"/>
</dbReference>
<evidence type="ECO:0008006" key="4">
    <source>
        <dbReference type="Google" id="ProtNLM"/>
    </source>
</evidence>
<dbReference type="AlphaFoldDB" id="A0A1F5S794"/>
<dbReference type="Proteomes" id="UP000178323">
    <property type="component" value="Unassembled WGS sequence"/>
</dbReference>
<sequence>MIERFCKSNNSYPKQSKLGISSHLEGKILGSERLMVIEGQVKGEILLNGDLELTENAKISGNVKANKLHIYGKIEGNINAVDSLSVEKTAVIQGNINAGIANIISGAIINGHCLVGKNQESKIPK</sequence>
<accession>A0A1F5S794</accession>